<name>A0ABS3Y186_9ACTN</name>
<dbReference type="RefSeq" id="WP_209213021.1">
    <property type="nucleotide sequence ID" value="NZ_JAFFZM010000015.1"/>
</dbReference>
<dbReference type="EMBL" id="JAFFZM010000015">
    <property type="protein sequence ID" value="MBO8201340.1"/>
    <property type="molecule type" value="Genomic_DNA"/>
</dbReference>
<protein>
    <recommendedName>
        <fullName evidence="3">DUF4267 domain-containing protein</fullName>
    </recommendedName>
</protein>
<organism evidence="1 2">
    <name type="scientific">Streptomyces smyrnaeus</name>
    <dbReference type="NCBI Taxonomy" id="1387713"/>
    <lineage>
        <taxon>Bacteria</taxon>
        <taxon>Bacillati</taxon>
        <taxon>Actinomycetota</taxon>
        <taxon>Actinomycetes</taxon>
        <taxon>Kitasatosporales</taxon>
        <taxon>Streptomycetaceae</taxon>
        <taxon>Streptomyces</taxon>
    </lineage>
</organism>
<dbReference type="Proteomes" id="UP000721954">
    <property type="component" value="Unassembled WGS sequence"/>
</dbReference>
<comment type="caution">
    <text evidence="1">The sequence shown here is derived from an EMBL/GenBank/DDBJ whole genome shotgun (WGS) entry which is preliminary data.</text>
</comment>
<sequence length="134" mass="13446">MRVGVLRAVGAVTACYGVVVAARPQLLARPSGLVDEAGRTAEATRTSLRPLAWRDAAGGLALVLAPEGPALTTAAWLRIAADLGDAVLLGATLPRAARAKAVAVSVGWGALSVAALCADRTRSPGGDGGPRLRS</sequence>
<accession>A0ABS3Y186</accession>
<evidence type="ECO:0000313" key="1">
    <source>
        <dbReference type="EMBL" id="MBO8201340.1"/>
    </source>
</evidence>
<reference evidence="1 2" key="1">
    <citation type="submission" date="2021-02" db="EMBL/GenBank/DDBJ databases">
        <title>Streptomyces spirodelae sp. nov., isolated from duckweed.</title>
        <authorList>
            <person name="Saimee Y."/>
            <person name="Duangmal K."/>
        </authorList>
    </citation>
    <scope>NUCLEOTIDE SEQUENCE [LARGE SCALE GENOMIC DNA]</scope>
    <source>
        <strain evidence="1 2">DSM 42105</strain>
    </source>
</reference>
<proteinExistence type="predicted"/>
<evidence type="ECO:0000313" key="2">
    <source>
        <dbReference type="Proteomes" id="UP000721954"/>
    </source>
</evidence>
<dbReference type="GeneID" id="96261686"/>
<gene>
    <name evidence="1" type="ORF">JW613_24030</name>
</gene>
<keyword evidence="2" id="KW-1185">Reference proteome</keyword>
<evidence type="ECO:0008006" key="3">
    <source>
        <dbReference type="Google" id="ProtNLM"/>
    </source>
</evidence>